<dbReference type="AlphaFoldDB" id="Q3KAR9"/>
<dbReference type="KEGG" id="pfo:Pfl01_3397"/>
<gene>
    <name evidence="3" type="ordered locus">Pfl01_3397</name>
</gene>
<evidence type="ECO:0000256" key="2">
    <source>
        <dbReference type="SAM" id="Phobius"/>
    </source>
</evidence>
<organism evidence="3 4">
    <name type="scientific">Pseudomonas fluorescens (strain Pf0-1)</name>
    <dbReference type="NCBI Taxonomy" id="205922"/>
    <lineage>
        <taxon>Bacteria</taxon>
        <taxon>Pseudomonadati</taxon>
        <taxon>Pseudomonadota</taxon>
        <taxon>Gammaproteobacteria</taxon>
        <taxon>Pseudomonadales</taxon>
        <taxon>Pseudomonadaceae</taxon>
        <taxon>Pseudomonas</taxon>
    </lineage>
</organism>
<evidence type="ECO:0000313" key="3">
    <source>
        <dbReference type="EMBL" id="ABA75135.1"/>
    </source>
</evidence>
<dbReference type="Proteomes" id="UP000002704">
    <property type="component" value="Chromosome"/>
</dbReference>
<evidence type="ECO:0000313" key="4">
    <source>
        <dbReference type="Proteomes" id="UP000002704"/>
    </source>
</evidence>
<proteinExistence type="predicted"/>
<feature type="transmembrane region" description="Helical" evidence="2">
    <location>
        <begin position="42"/>
        <end position="60"/>
    </location>
</feature>
<feature type="coiled-coil region" evidence="1">
    <location>
        <begin position="10"/>
        <end position="37"/>
    </location>
</feature>
<keyword evidence="2" id="KW-1133">Transmembrane helix</keyword>
<sequence>MTQKEIHMSTYDAKARMEQLEREHDEWAEKIRIKNRKEMRPIWGLMGLGIFCMFLGFILARSI</sequence>
<keyword evidence="1" id="KW-0175">Coiled coil</keyword>
<keyword evidence="2" id="KW-0812">Transmembrane</keyword>
<dbReference type="HOGENOM" id="CLU_3010875_0_0_6"/>
<evidence type="ECO:0000256" key="1">
    <source>
        <dbReference type="SAM" id="Coils"/>
    </source>
</evidence>
<keyword evidence="2" id="KW-0472">Membrane</keyword>
<dbReference type="EMBL" id="CP000094">
    <property type="protein sequence ID" value="ABA75135.1"/>
    <property type="molecule type" value="Genomic_DNA"/>
</dbReference>
<name>Q3KAR9_PSEPF</name>
<reference evidence="3 4" key="1">
    <citation type="journal article" date="2009" name="Genome Biol.">
        <title>Genomic and genetic analyses of diversity and plant interactions of Pseudomonas fluorescens.</title>
        <authorList>
            <person name="Silby M.W."/>
            <person name="Cerdeno-Tarraga A.M."/>
            <person name="Vernikos G.S."/>
            <person name="Giddens S.R."/>
            <person name="Jackson R.W."/>
            <person name="Preston G.M."/>
            <person name="Zhang X.X."/>
            <person name="Moon C.D."/>
            <person name="Gehrig S.M."/>
            <person name="Godfrey S.A."/>
            <person name="Knight C.G."/>
            <person name="Malone J.G."/>
            <person name="Robinson Z."/>
            <person name="Spiers A.J."/>
            <person name="Harris S."/>
            <person name="Challis G.L."/>
            <person name="Yaxley A.M."/>
            <person name="Harris D."/>
            <person name="Seeger K."/>
            <person name="Murphy L."/>
            <person name="Rutter S."/>
            <person name="Squares R."/>
            <person name="Quail M.A."/>
            <person name="Saunders E."/>
            <person name="Mavromatis K."/>
            <person name="Brettin T.S."/>
            <person name="Bentley S.D."/>
            <person name="Hothersall J."/>
            <person name="Stephens E."/>
            <person name="Thomas C.M."/>
            <person name="Parkhill J."/>
            <person name="Levy S.B."/>
            <person name="Rainey P.B."/>
            <person name="Thomson N.R."/>
        </authorList>
    </citation>
    <scope>NUCLEOTIDE SEQUENCE [LARGE SCALE GENOMIC DNA]</scope>
    <source>
        <strain evidence="3 4">Pf0-1</strain>
    </source>
</reference>
<accession>Q3KAR9</accession>
<protein>
    <submittedName>
        <fullName evidence="3">Uncharacterized protein</fullName>
    </submittedName>
</protein>